<reference evidence="3 4" key="1">
    <citation type="journal article" date="2012" name="Proc. Natl. Acad. Sci. U.S.A.">
        <title>Antigenic diversity is generated by distinct evolutionary mechanisms in African trypanosome species.</title>
        <authorList>
            <person name="Jackson A.P."/>
            <person name="Berry A."/>
            <person name="Aslett M."/>
            <person name="Allison H.C."/>
            <person name="Burton P."/>
            <person name="Vavrova-Anderson J."/>
            <person name="Brown R."/>
            <person name="Browne H."/>
            <person name="Corton N."/>
            <person name="Hauser H."/>
            <person name="Gamble J."/>
            <person name="Gilderthorp R."/>
            <person name="Marcello L."/>
            <person name="McQuillan J."/>
            <person name="Otto T.D."/>
            <person name="Quail M.A."/>
            <person name="Sanders M.J."/>
            <person name="van Tonder A."/>
            <person name="Ginger M.L."/>
            <person name="Field M.C."/>
            <person name="Barry J.D."/>
            <person name="Hertz-Fowler C."/>
            <person name="Berriman M."/>
        </authorList>
    </citation>
    <scope>NUCLEOTIDE SEQUENCE</scope>
    <source>
        <strain evidence="3 4">Y486</strain>
    </source>
</reference>
<evidence type="ECO:0000313" key="4">
    <source>
        <dbReference type="Proteomes" id="UP000009027"/>
    </source>
</evidence>
<protein>
    <submittedName>
        <fullName evidence="3">Uncharacterized protein</fullName>
    </submittedName>
</protein>
<organism evidence="3 4">
    <name type="scientific">Trypanosoma vivax (strain Y486)</name>
    <dbReference type="NCBI Taxonomy" id="1055687"/>
    <lineage>
        <taxon>Eukaryota</taxon>
        <taxon>Discoba</taxon>
        <taxon>Euglenozoa</taxon>
        <taxon>Kinetoplastea</taxon>
        <taxon>Metakinetoplastina</taxon>
        <taxon>Trypanosomatida</taxon>
        <taxon>Trypanosomatidae</taxon>
        <taxon>Trypanosoma</taxon>
        <taxon>Duttonella</taxon>
    </lineage>
</organism>
<dbReference type="EMBL" id="CAEX01004615">
    <property type="protein sequence ID" value="CCD19993.1"/>
    <property type="molecule type" value="Genomic_DNA"/>
</dbReference>
<dbReference type="VEuPathDB" id="TriTrypDB:TvY486_0027480"/>
<gene>
    <name evidence="3" type="ORF">TvY486_0027480</name>
</gene>
<evidence type="ECO:0000256" key="2">
    <source>
        <dbReference type="SAM" id="SignalP"/>
    </source>
</evidence>
<dbReference type="AlphaFoldDB" id="F9WR10"/>
<evidence type="ECO:0000313" key="3">
    <source>
        <dbReference type="EMBL" id="CCD19993.1"/>
    </source>
</evidence>
<evidence type="ECO:0000256" key="1">
    <source>
        <dbReference type="SAM" id="MobiDB-lite"/>
    </source>
</evidence>
<feature type="compositionally biased region" description="Low complexity" evidence="1">
    <location>
        <begin position="213"/>
        <end position="225"/>
    </location>
</feature>
<feature type="region of interest" description="Disordered" evidence="1">
    <location>
        <begin position="169"/>
        <end position="242"/>
    </location>
</feature>
<keyword evidence="4" id="KW-1185">Reference proteome</keyword>
<keyword evidence="2" id="KW-0732">Signal</keyword>
<proteinExistence type="predicted"/>
<dbReference type="Proteomes" id="UP000009027">
    <property type="component" value="Unassembled WGS sequence"/>
</dbReference>
<sequence>MSKLPFVFALACWLLFCGKRKITAQQARREHTYLQRKCANNDKIEVVFKVNGKTEKPESDLGCISYLPDNWMHILIWKGTESLDGYRVGCYVGNETDEEVEVRCPDEQVTAIQPRSFPKKNCVLHRHNGSYWFKALVKNDGVFICGVANDERTYNFSFTIKGVKHAGSHSVPSALSGNTDSSSGTSAASVLGGPQEKVRTGPDDSVSIQGVSGAAAAGRQEGVAATSPLGSAGSFGDQRDDAARDPDVLKQLSEQHRTGEIGESGKGLREGVNVSDLLAQAASHSRFVRKYHFTLLSFFSLPALLPGA</sequence>
<feature type="chain" id="PRO_5003389505" evidence="2">
    <location>
        <begin position="25"/>
        <end position="308"/>
    </location>
</feature>
<name>F9WR10_TRYVY</name>
<feature type="signal peptide" evidence="2">
    <location>
        <begin position="1"/>
        <end position="24"/>
    </location>
</feature>
<accession>F9WR10</accession>
<feature type="compositionally biased region" description="Polar residues" evidence="1">
    <location>
        <begin position="170"/>
        <end position="188"/>
    </location>
</feature>